<name>A0A7W6JR49_9SPHN</name>
<dbReference type="RefSeq" id="WP_183994252.1">
    <property type="nucleotide sequence ID" value="NZ_JACIEH010000001.1"/>
</dbReference>
<accession>A0A7W6JR49</accession>
<feature type="domain" description="Gamma-glutamylcyclotransferase AIG2-like" evidence="1">
    <location>
        <begin position="9"/>
        <end position="113"/>
    </location>
</feature>
<evidence type="ECO:0000259" key="1">
    <source>
        <dbReference type="Pfam" id="PF06094"/>
    </source>
</evidence>
<keyword evidence="2" id="KW-0808">Transferase</keyword>
<keyword evidence="3" id="KW-1185">Reference proteome</keyword>
<organism evidence="2 3">
    <name type="scientific">Sphingomonas kyeonggiensis</name>
    <dbReference type="NCBI Taxonomy" id="1268553"/>
    <lineage>
        <taxon>Bacteria</taxon>
        <taxon>Pseudomonadati</taxon>
        <taxon>Pseudomonadota</taxon>
        <taxon>Alphaproteobacteria</taxon>
        <taxon>Sphingomonadales</taxon>
        <taxon>Sphingomonadaceae</taxon>
        <taxon>Sphingomonas</taxon>
    </lineage>
</organism>
<dbReference type="CDD" id="cd06661">
    <property type="entry name" value="GGCT_like"/>
    <property type="match status" value="1"/>
</dbReference>
<evidence type="ECO:0000313" key="2">
    <source>
        <dbReference type="EMBL" id="MBB4096961.1"/>
    </source>
</evidence>
<dbReference type="Pfam" id="PF06094">
    <property type="entry name" value="GGACT"/>
    <property type="match status" value="1"/>
</dbReference>
<proteinExistence type="predicted"/>
<dbReference type="SUPFAM" id="SSF110857">
    <property type="entry name" value="Gamma-glutamyl cyclotransferase-like"/>
    <property type="match status" value="1"/>
</dbReference>
<dbReference type="InterPro" id="IPR013024">
    <property type="entry name" value="GGCT-like"/>
</dbReference>
<dbReference type="Proteomes" id="UP000557392">
    <property type="component" value="Unassembled WGS sequence"/>
</dbReference>
<dbReference type="InterPro" id="IPR036568">
    <property type="entry name" value="GGCT-like_sf"/>
</dbReference>
<evidence type="ECO:0000313" key="3">
    <source>
        <dbReference type="Proteomes" id="UP000557392"/>
    </source>
</evidence>
<dbReference type="AlphaFoldDB" id="A0A7W6JR49"/>
<reference evidence="2 3" key="1">
    <citation type="submission" date="2020-08" db="EMBL/GenBank/DDBJ databases">
        <title>Genomic Encyclopedia of Type Strains, Phase IV (KMG-IV): sequencing the most valuable type-strain genomes for metagenomic binning, comparative biology and taxonomic classification.</title>
        <authorList>
            <person name="Goeker M."/>
        </authorList>
    </citation>
    <scope>NUCLEOTIDE SEQUENCE [LARGE SCALE GENOMIC DNA]</scope>
    <source>
        <strain evidence="2 3">DSM 101806</strain>
    </source>
</reference>
<protein>
    <submittedName>
        <fullName evidence="2">Gamma-glutamylcyclotransferase (GGCT)/AIG2-like uncharacterized protein YtfP</fullName>
    </submittedName>
</protein>
<dbReference type="InterPro" id="IPR009288">
    <property type="entry name" value="AIG2-like_dom"/>
</dbReference>
<comment type="caution">
    <text evidence="2">The sequence shown here is derived from an EMBL/GenBank/DDBJ whole genome shotgun (WGS) entry which is preliminary data.</text>
</comment>
<dbReference type="Gene3D" id="3.10.490.10">
    <property type="entry name" value="Gamma-glutamyl cyclotransferase-like"/>
    <property type="match status" value="1"/>
</dbReference>
<sequence>MSNGADALLFSYGTLQLASVQLSQFGRLLEGSDDTLHGWRQTEITIRDPDVLEASGIEVHLALVPDADAPPITGKVFRLTPEELAAADVYESENYVRVEAPLASGATAWVYVKA</sequence>
<dbReference type="EMBL" id="JACIEH010000001">
    <property type="protein sequence ID" value="MBB4096961.1"/>
    <property type="molecule type" value="Genomic_DNA"/>
</dbReference>
<gene>
    <name evidence="2" type="ORF">GGR46_000494</name>
</gene>
<dbReference type="GO" id="GO:0016740">
    <property type="term" value="F:transferase activity"/>
    <property type="evidence" value="ECO:0007669"/>
    <property type="project" value="UniProtKB-KW"/>
</dbReference>